<feature type="transmembrane region" description="Helical" evidence="1">
    <location>
        <begin position="118"/>
        <end position="139"/>
    </location>
</feature>
<accession>A0A8J7KIR6</accession>
<feature type="transmembrane region" description="Helical" evidence="1">
    <location>
        <begin position="54"/>
        <end position="75"/>
    </location>
</feature>
<organism evidence="2 3">
    <name type="scientific">Faecalibacter rhinopitheci</name>
    <dbReference type="NCBI Taxonomy" id="2779678"/>
    <lineage>
        <taxon>Bacteria</taxon>
        <taxon>Pseudomonadati</taxon>
        <taxon>Bacteroidota</taxon>
        <taxon>Flavobacteriia</taxon>
        <taxon>Flavobacteriales</taxon>
        <taxon>Weeksellaceae</taxon>
        <taxon>Faecalibacter</taxon>
    </lineage>
</organism>
<keyword evidence="1" id="KW-0812">Transmembrane</keyword>
<dbReference type="EMBL" id="JADGIK010000012">
    <property type="protein sequence ID" value="MBF0598281.1"/>
    <property type="molecule type" value="Genomic_DNA"/>
</dbReference>
<feature type="transmembrane region" description="Helical" evidence="1">
    <location>
        <begin position="87"/>
        <end position="106"/>
    </location>
</feature>
<keyword evidence="3" id="KW-1185">Reference proteome</keyword>
<sequence length="196" mass="22426">MKNNPLHLNFIAVTVLIIVAITTRLVPHPANFAPMMAISIFGGALFYKKYWAILIPLISIWISDLLINNIMYGTYYESFQWFYEGFVWQYLVYLLTSVISILLFTGKITSLKIGSISIGSALIFFIVSNFGVWISGTLYPKTLNGLITCYMMGLPFSKATLSSNLLYTFVLFGVYYLIDQKSFLISVKDQFHWSWK</sequence>
<feature type="transmembrane region" description="Helical" evidence="1">
    <location>
        <begin position="7"/>
        <end position="26"/>
    </location>
</feature>
<keyword evidence="1" id="KW-1133">Transmembrane helix</keyword>
<feature type="transmembrane region" description="Helical" evidence="1">
    <location>
        <begin position="159"/>
        <end position="178"/>
    </location>
</feature>
<dbReference type="InterPro" id="IPR046487">
    <property type="entry name" value="DUF6580"/>
</dbReference>
<dbReference type="Pfam" id="PF20221">
    <property type="entry name" value="DUF6580"/>
    <property type="match status" value="1"/>
</dbReference>
<reference evidence="2" key="1">
    <citation type="submission" date="2020-10" db="EMBL/GenBank/DDBJ databases">
        <authorList>
            <person name="Lu T."/>
            <person name="Wang Q."/>
            <person name="Han X."/>
        </authorList>
    </citation>
    <scope>NUCLEOTIDE SEQUENCE</scope>
    <source>
        <strain evidence="2">WQ 117</strain>
    </source>
</reference>
<feature type="transmembrane region" description="Helical" evidence="1">
    <location>
        <begin position="32"/>
        <end position="47"/>
    </location>
</feature>
<protein>
    <submittedName>
        <fullName evidence="2">Uncharacterized protein</fullName>
    </submittedName>
</protein>
<proteinExistence type="predicted"/>
<evidence type="ECO:0000313" key="2">
    <source>
        <dbReference type="EMBL" id="MBF0598281.1"/>
    </source>
</evidence>
<dbReference type="AlphaFoldDB" id="A0A8J7KIR6"/>
<dbReference type="RefSeq" id="WP_194183867.1">
    <property type="nucleotide sequence ID" value="NZ_JADGIK010000012.1"/>
</dbReference>
<gene>
    <name evidence="2" type="ORF">IM532_12660</name>
</gene>
<dbReference type="Proteomes" id="UP000608754">
    <property type="component" value="Unassembled WGS sequence"/>
</dbReference>
<comment type="caution">
    <text evidence="2">The sequence shown here is derived from an EMBL/GenBank/DDBJ whole genome shotgun (WGS) entry which is preliminary data.</text>
</comment>
<evidence type="ECO:0000256" key="1">
    <source>
        <dbReference type="SAM" id="Phobius"/>
    </source>
</evidence>
<evidence type="ECO:0000313" key="3">
    <source>
        <dbReference type="Proteomes" id="UP000608754"/>
    </source>
</evidence>
<keyword evidence="1" id="KW-0472">Membrane</keyword>
<name>A0A8J7KIR6_9FLAO</name>